<evidence type="ECO:0008006" key="5">
    <source>
        <dbReference type="Google" id="ProtNLM"/>
    </source>
</evidence>
<keyword evidence="4" id="KW-1185">Reference proteome</keyword>
<protein>
    <recommendedName>
        <fullName evidence="5">PiggyBac transposable element-derived protein domain-containing protein</fullName>
    </recommendedName>
</protein>
<evidence type="ECO:0000313" key="3">
    <source>
        <dbReference type="Ensembl" id="ENSGAGP00000011883.1"/>
    </source>
</evidence>
<evidence type="ECO:0000256" key="2">
    <source>
        <dbReference type="SAM" id="SignalP"/>
    </source>
</evidence>
<name>A0A452HAW2_9SAUR</name>
<proteinExistence type="predicted"/>
<evidence type="ECO:0000313" key="4">
    <source>
        <dbReference type="Proteomes" id="UP000291020"/>
    </source>
</evidence>
<feature type="chain" id="PRO_5018978548" description="PiggyBac transposable element-derived protein domain-containing protein" evidence="2">
    <location>
        <begin position="20"/>
        <end position="117"/>
    </location>
</feature>
<reference evidence="4" key="1">
    <citation type="journal article" date="2017" name="PLoS ONE">
        <title>The Agassiz's desert tortoise genome provides a resource for the conservation of a threatened species.</title>
        <authorList>
            <person name="Tollis M."/>
            <person name="DeNardo D.F."/>
            <person name="Cornelius J.A."/>
            <person name="Dolby G.A."/>
            <person name="Edwards T."/>
            <person name="Henen B.T."/>
            <person name="Karl A.E."/>
            <person name="Murphy R.W."/>
            <person name="Kusumi K."/>
        </authorList>
    </citation>
    <scope>NUCLEOTIDE SEQUENCE [LARGE SCALE GENOMIC DNA]</scope>
</reference>
<evidence type="ECO:0000256" key="1">
    <source>
        <dbReference type="SAM" id="MobiDB-lite"/>
    </source>
</evidence>
<feature type="signal peptide" evidence="2">
    <location>
        <begin position="1"/>
        <end position="19"/>
    </location>
</feature>
<sequence length="117" mass="13292">TFSELSVFVDLFFAFCLHAVTNYNNVVETNSDSDDEDKLHIVEEESVTDAADCDASVPEDDLPTDHTVLPENSEKAGSTNSCWEDEGMFRLDNDALIRKIITWKHSLNRMFFNTLCH</sequence>
<organism evidence="3 4">
    <name type="scientific">Gopherus agassizii</name>
    <name type="common">Agassiz's desert tortoise</name>
    <dbReference type="NCBI Taxonomy" id="38772"/>
    <lineage>
        <taxon>Eukaryota</taxon>
        <taxon>Metazoa</taxon>
        <taxon>Chordata</taxon>
        <taxon>Craniata</taxon>
        <taxon>Vertebrata</taxon>
        <taxon>Euteleostomi</taxon>
        <taxon>Archelosauria</taxon>
        <taxon>Testudinata</taxon>
        <taxon>Testudines</taxon>
        <taxon>Cryptodira</taxon>
        <taxon>Durocryptodira</taxon>
        <taxon>Testudinoidea</taxon>
        <taxon>Testudinidae</taxon>
        <taxon>Gopherus</taxon>
    </lineage>
</organism>
<accession>A0A452HAW2</accession>
<dbReference type="Proteomes" id="UP000291020">
    <property type="component" value="Unassembled WGS sequence"/>
</dbReference>
<reference evidence="3" key="2">
    <citation type="submission" date="2025-08" db="UniProtKB">
        <authorList>
            <consortium name="Ensembl"/>
        </authorList>
    </citation>
    <scope>IDENTIFICATION</scope>
</reference>
<dbReference type="Ensembl" id="ENSGAGT00000013609.1">
    <property type="protein sequence ID" value="ENSGAGP00000011883.1"/>
    <property type="gene ID" value="ENSGAGG00000009159.1"/>
</dbReference>
<dbReference type="AlphaFoldDB" id="A0A452HAW2"/>
<feature type="region of interest" description="Disordered" evidence="1">
    <location>
        <begin position="60"/>
        <end position="80"/>
    </location>
</feature>
<keyword evidence="2" id="KW-0732">Signal</keyword>
<reference evidence="3" key="3">
    <citation type="submission" date="2025-09" db="UniProtKB">
        <authorList>
            <consortium name="Ensembl"/>
        </authorList>
    </citation>
    <scope>IDENTIFICATION</scope>
</reference>
<dbReference type="STRING" id="38772.ENSGAGP00000011883"/>